<feature type="signal peptide" evidence="2">
    <location>
        <begin position="1"/>
        <end position="28"/>
    </location>
</feature>
<protein>
    <recommendedName>
        <fullName evidence="3">SpaA-like prealbumin fold domain-containing protein</fullName>
    </recommendedName>
</protein>
<evidence type="ECO:0000256" key="1">
    <source>
        <dbReference type="SAM" id="Phobius"/>
    </source>
</evidence>
<accession>A0A4P6YQT6</accession>
<dbReference type="AlphaFoldDB" id="A0A4P6YQT6"/>
<sequence>MKINKPKISLVLTGMILASVLFTFRVEASQNPSVSIAIQKDVRTGRSNTFIPLNHERYTIKQVVATNNHQIVLKDSKSFSFTGFTKVITTDVHGHAELTDRDGMTPGTYVVFENKSKLVKAPMEPVLVSLPLKVNGKSSYHVELIPKSGLIRSVPLEKPIQKLGQIKIQSLIKGTNKPLSGIKLKLALSKKDAMNGVFVQRNGRDYTVTADRQGFATFQGLSKAKYWLVESKGVNGYRLLTKASTVYTSFDITSKTVKVYSAKEQTLRKLAQTGFDMKRNPVLLTIGAIGMVLGMVMLFLNRKREEI</sequence>
<dbReference type="InterPro" id="IPR041033">
    <property type="entry name" value="SpaA_PFL_dom_1"/>
</dbReference>
<gene>
    <name evidence="4" type="ORF">EQG49_00160</name>
</gene>
<evidence type="ECO:0000256" key="2">
    <source>
        <dbReference type="SAM" id="SignalP"/>
    </source>
</evidence>
<proteinExistence type="predicted"/>
<keyword evidence="1" id="KW-0812">Transmembrane</keyword>
<name>A0A4P6YQT6_9LACO</name>
<dbReference type="KEGG" id="wei:EQG49_00160"/>
<dbReference type="Gene3D" id="2.60.40.10">
    <property type="entry name" value="Immunoglobulins"/>
    <property type="match status" value="2"/>
</dbReference>
<keyword evidence="5" id="KW-1185">Reference proteome</keyword>
<dbReference type="Pfam" id="PF17802">
    <property type="entry name" value="SpaA"/>
    <property type="match status" value="1"/>
</dbReference>
<keyword evidence="1" id="KW-0472">Membrane</keyword>
<feature type="transmembrane region" description="Helical" evidence="1">
    <location>
        <begin position="282"/>
        <end position="300"/>
    </location>
</feature>
<dbReference type="EMBL" id="CP037940">
    <property type="protein sequence ID" value="QBO34967.1"/>
    <property type="molecule type" value="Genomic_DNA"/>
</dbReference>
<evidence type="ECO:0000259" key="3">
    <source>
        <dbReference type="Pfam" id="PF17802"/>
    </source>
</evidence>
<keyword evidence="2" id="KW-0732">Signal</keyword>
<feature type="chain" id="PRO_5020647560" description="SpaA-like prealbumin fold domain-containing protein" evidence="2">
    <location>
        <begin position="29"/>
        <end position="307"/>
    </location>
</feature>
<evidence type="ECO:0000313" key="4">
    <source>
        <dbReference type="EMBL" id="QBO34967.1"/>
    </source>
</evidence>
<reference evidence="5" key="1">
    <citation type="submission" date="2019-03" db="EMBL/GenBank/DDBJ databases">
        <title>Weissella sp. 26KH-42 Genome sequencing.</title>
        <authorList>
            <person name="Heo J."/>
            <person name="Kim S.-J."/>
            <person name="Kim J.-S."/>
            <person name="Hong S.-B."/>
            <person name="Kwon S.-W."/>
        </authorList>
    </citation>
    <scope>NUCLEOTIDE SEQUENCE [LARGE SCALE GENOMIC DNA]</scope>
    <source>
        <strain evidence="5">26KH-42</strain>
    </source>
</reference>
<keyword evidence="1" id="KW-1133">Transmembrane helix</keyword>
<dbReference type="Proteomes" id="UP000292886">
    <property type="component" value="Chromosome"/>
</dbReference>
<feature type="domain" description="SpaA-like prealbumin fold" evidence="3">
    <location>
        <begin position="165"/>
        <end position="248"/>
    </location>
</feature>
<evidence type="ECO:0000313" key="5">
    <source>
        <dbReference type="Proteomes" id="UP000292886"/>
    </source>
</evidence>
<dbReference type="RefSeq" id="WP_133362047.1">
    <property type="nucleotide sequence ID" value="NZ_CP037940.1"/>
</dbReference>
<organism evidence="4 5">
    <name type="scientific">Periweissella cryptocerci</name>
    <dbReference type="NCBI Taxonomy" id="2506420"/>
    <lineage>
        <taxon>Bacteria</taxon>
        <taxon>Bacillati</taxon>
        <taxon>Bacillota</taxon>
        <taxon>Bacilli</taxon>
        <taxon>Lactobacillales</taxon>
        <taxon>Lactobacillaceae</taxon>
        <taxon>Periweissella</taxon>
    </lineage>
</organism>
<dbReference type="InterPro" id="IPR013783">
    <property type="entry name" value="Ig-like_fold"/>
</dbReference>